<keyword evidence="8" id="KW-0804">Transcription</keyword>
<evidence type="ECO:0000256" key="3">
    <source>
        <dbReference type="ARBA" id="ARBA00022771"/>
    </source>
</evidence>
<evidence type="ECO:0000259" key="11">
    <source>
        <dbReference type="PROSITE" id="PS51523"/>
    </source>
</evidence>
<evidence type="ECO:0000256" key="8">
    <source>
        <dbReference type="ARBA" id="ARBA00023163"/>
    </source>
</evidence>
<proteinExistence type="predicted"/>
<evidence type="ECO:0000256" key="6">
    <source>
        <dbReference type="ARBA" id="ARBA00023125"/>
    </source>
</evidence>
<keyword evidence="6" id="KW-0238">DNA-binding</keyword>
<feature type="region of interest" description="Disordered" evidence="10">
    <location>
        <begin position="1"/>
        <end position="40"/>
    </location>
</feature>
<feature type="compositionally biased region" description="Low complexity" evidence="10">
    <location>
        <begin position="26"/>
        <end position="39"/>
    </location>
</feature>
<sequence>METRERNSISYNNPPQSNQDSSPRLNNTTTNETLNHGTNYHGLFKLETTQRPRKNPNPDPDPDPTIPIIRPVVMIRYRECLKNHGVNMGAHVLDGCGEFMPAGDDDTPEALKCAACECHRSFHRREHMAPPPPAPPATHHRMPPVMIAFGGANIGGPAESSSEDFNIFQTYDGVKLMGERSKKRFRTKFSDEQKEKMLDFAERIGWKIQKQEEEEVLRFCDEIGLKKQVFKVWMHNNKQAAARNK</sequence>
<dbReference type="GO" id="GO:0005634">
    <property type="term" value="C:nucleus"/>
    <property type="evidence" value="ECO:0007669"/>
    <property type="project" value="UniProtKB-SubCell"/>
</dbReference>
<evidence type="ECO:0000256" key="4">
    <source>
        <dbReference type="ARBA" id="ARBA00022833"/>
    </source>
</evidence>
<evidence type="ECO:0000256" key="7">
    <source>
        <dbReference type="ARBA" id="ARBA00023155"/>
    </source>
</evidence>
<evidence type="ECO:0000256" key="1">
    <source>
        <dbReference type="ARBA" id="ARBA00004123"/>
    </source>
</evidence>
<dbReference type="GO" id="GO:0050793">
    <property type="term" value="P:regulation of developmental process"/>
    <property type="evidence" value="ECO:0007669"/>
    <property type="project" value="TreeGrafter"/>
</dbReference>
<protein>
    <recommendedName>
        <fullName evidence="11">ZF-HD dimerization-type domain-containing protein</fullName>
    </recommendedName>
</protein>
<evidence type="ECO:0000256" key="10">
    <source>
        <dbReference type="SAM" id="MobiDB-lite"/>
    </source>
</evidence>
<evidence type="ECO:0000313" key="13">
    <source>
        <dbReference type="Proteomes" id="UP001408789"/>
    </source>
</evidence>
<dbReference type="PANTHER" id="PTHR31948">
    <property type="entry name" value="ZINC-FINGER HOMEODOMAIN PROTEIN 2"/>
    <property type="match status" value="1"/>
</dbReference>
<evidence type="ECO:0000313" key="12">
    <source>
        <dbReference type="EMBL" id="KAK9074761.1"/>
    </source>
</evidence>
<dbReference type="GO" id="GO:0008270">
    <property type="term" value="F:zinc ion binding"/>
    <property type="evidence" value="ECO:0007669"/>
    <property type="project" value="UniProtKB-KW"/>
</dbReference>
<dbReference type="InterPro" id="IPR006455">
    <property type="entry name" value="Homeodomain_ZF_HD"/>
</dbReference>
<dbReference type="AlphaFoldDB" id="A0AAP0H7F1"/>
<dbReference type="NCBIfam" id="TIGR01565">
    <property type="entry name" value="homeo_ZF_HD"/>
    <property type="match status" value="1"/>
</dbReference>
<name>A0AAP0H7F1_9ASTR</name>
<dbReference type="Gene3D" id="1.10.10.60">
    <property type="entry name" value="Homeodomain-like"/>
    <property type="match status" value="1"/>
</dbReference>
<dbReference type="NCBIfam" id="TIGR01566">
    <property type="entry name" value="ZF_HD_prot_N"/>
    <property type="match status" value="1"/>
</dbReference>
<feature type="compositionally biased region" description="Polar residues" evidence="10">
    <location>
        <begin position="8"/>
        <end position="25"/>
    </location>
</feature>
<comment type="caution">
    <text evidence="12">The sequence shown here is derived from an EMBL/GenBank/DDBJ whole genome shotgun (WGS) entry which is preliminary data.</text>
</comment>
<dbReference type="FunFam" id="1.10.10.60:FF:000257">
    <property type="entry name" value="Zinc-finger homeodomain protein 2"/>
    <property type="match status" value="1"/>
</dbReference>
<dbReference type="InterPro" id="IPR009057">
    <property type="entry name" value="Homeodomain-like_sf"/>
</dbReference>
<keyword evidence="4" id="KW-0862">Zinc</keyword>
<organism evidence="12 13">
    <name type="scientific">Deinandra increscens subsp. villosa</name>
    <dbReference type="NCBI Taxonomy" id="3103831"/>
    <lineage>
        <taxon>Eukaryota</taxon>
        <taxon>Viridiplantae</taxon>
        <taxon>Streptophyta</taxon>
        <taxon>Embryophyta</taxon>
        <taxon>Tracheophyta</taxon>
        <taxon>Spermatophyta</taxon>
        <taxon>Magnoliopsida</taxon>
        <taxon>eudicotyledons</taxon>
        <taxon>Gunneridae</taxon>
        <taxon>Pentapetalae</taxon>
        <taxon>asterids</taxon>
        <taxon>campanulids</taxon>
        <taxon>Asterales</taxon>
        <taxon>Asteraceae</taxon>
        <taxon>Asteroideae</taxon>
        <taxon>Heliantheae alliance</taxon>
        <taxon>Madieae</taxon>
        <taxon>Madiinae</taxon>
        <taxon>Deinandra</taxon>
    </lineage>
</organism>
<dbReference type="InterPro" id="IPR006456">
    <property type="entry name" value="ZF_HD_homeobox_Cys/His_dimer"/>
</dbReference>
<dbReference type="SUPFAM" id="SSF46689">
    <property type="entry name" value="Homeodomain-like"/>
    <property type="match status" value="1"/>
</dbReference>
<reference evidence="12 13" key="1">
    <citation type="submission" date="2024-04" db="EMBL/GenBank/DDBJ databases">
        <title>The reference genome of an endangered Asteraceae, Deinandra increscens subsp. villosa, native to the Central Coast of California.</title>
        <authorList>
            <person name="Guilliams M."/>
            <person name="Hasenstab-Lehman K."/>
            <person name="Meyer R."/>
            <person name="Mcevoy S."/>
        </authorList>
    </citation>
    <scope>NUCLEOTIDE SEQUENCE [LARGE SCALE GENOMIC DNA]</scope>
    <source>
        <tissue evidence="12">Leaf</tissue>
    </source>
</reference>
<dbReference type="GO" id="GO:0003700">
    <property type="term" value="F:DNA-binding transcription factor activity"/>
    <property type="evidence" value="ECO:0007669"/>
    <property type="project" value="TreeGrafter"/>
</dbReference>
<keyword evidence="13" id="KW-1185">Reference proteome</keyword>
<dbReference type="EMBL" id="JBCNJP010000007">
    <property type="protein sequence ID" value="KAK9074761.1"/>
    <property type="molecule type" value="Genomic_DNA"/>
</dbReference>
<accession>A0AAP0H7F1</accession>
<feature type="domain" description="ZF-HD dimerization-type" evidence="11">
    <location>
        <begin position="77"/>
        <end position="126"/>
    </location>
</feature>
<keyword evidence="3" id="KW-0863">Zinc-finger</keyword>
<dbReference type="PANTHER" id="PTHR31948:SF119">
    <property type="entry name" value="ZINC-FINGER HOMEODOMAIN PROTEIN 6-LIKE"/>
    <property type="match status" value="1"/>
</dbReference>
<dbReference type="Pfam" id="PF04770">
    <property type="entry name" value="ZF-HD_dimer"/>
    <property type="match status" value="1"/>
</dbReference>
<keyword evidence="5" id="KW-0805">Transcription regulation</keyword>
<dbReference type="PROSITE" id="PS51523">
    <property type="entry name" value="ZF_HD_DIMER"/>
    <property type="match status" value="1"/>
</dbReference>
<evidence type="ECO:0000256" key="5">
    <source>
        <dbReference type="ARBA" id="ARBA00023015"/>
    </source>
</evidence>
<dbReference type="GO" id="GO:0000976">
    <property type="term" value="F:transcription cis-regulatory region binding"/>
    <property type="evidence" value="ECO:0007669"/>
    <property type="project" value="TreeGrafter"/>
</dbReference>
<dbReference type="Proteomes" id="UP001408789">
    <property type="component" value="Unassembled WGS sequence"/>
</dbReference>
<keyword evidence="9" id="KW-0539">Nucleus</keyword>
<keyword evidence="2" id="KW-0479">Metal-binding</keyword>
<gene>
    <name evidence="12" type="ORF">SSX86_003079</name>
</gene>
<evidence type="ECO:0000256" key="9">
    <source>
        <dbReference type="ARBA" id="ARBA00023242"/>
    </source>
</evidence>
<comment type="subcellular location">
    <subcellularLocation>
        <location evidence="1">Nucleus</location>
    </subcellularLocation>
</comment>
<keyword evidence="7" id="KW-0371">Homeobox</keyword>
<evidence type="ECO:0000256" key="2">
    <source>
        <dbReference type="ARBA" id="ARBA00022723"/>
    </source>
</evidence>